<keyword evidence="4" id="KW-1185">Reference proteome</keyword>
<gene>
    <name evidence="3" type="ORF">ACFSDA_08170</name>
</gene>
<comment type="caution">
    <text evidence="3">The sequence shown here is derived from an EMBL/GenBank/DDBJ whole genome shotgun (WGS) entry which is preliminary data.</text>
</comment>
<feature type="domain" description="Peptidoglycan binding-like" evidence="1">
    <location>
        <begin position="192"/>
        <end position="245"/>
    </location>
</feature>
<dbReference type="Pfam" id="PF01471">
    <property type="entry name" value="PG_binding_1"/>
    <property type="match status" value="1"/>
</dbReference>
<dbReference type="InterPro" id="IPR003709">
    <property type="entry name" value="VanY-like_core_dom"/>
</dbReference>
<evidence type="ECO:0000259" key="2">
    <source>
        <dbReference type="Pfam" id="PF02557"/>
    </source>
</evidence>
<evidence type="ECO:0000313" key="4">
    <source>
        <dbReference type="Proteomes" id="UP001597280"/>
    </source>
</evidence>
<dbReference type="Pfam" id="PF02557">
    <property type="entry name" value="VanY"/>
    <property type="match status" value="1"/>
</dbReference>
<dbReference type="EMBL" id="JBHUFL010000002">
    <property type="protein sequence ID" value="MFD1835054.1"/>
    <property type="molecule type" value="Genomic_DNA"/>
</dbReference>
<dbReference type="Gene3D" id="3.30.1380.10">
    <property type="match status" value="1"/>
</dbReference>
<dbReference type="SUPFAM" id="SSF55166">
    <property type="entry name" value="Hedgehog/DD-peptidase"/>
    <property type="match status" value="1"/>
</dbReference>
<dbReference type="InterPro" id="IPR036365">
    <property type="entry name" value="PGBD-like_sf"/>
</dbReference>
<feature type="domain" description="D-alanyl-D-alanine carboxypeptidase-like core" evidence="2">
    <location>
        <begin position="28"/>
        <end position="160"/>
    </location>
</feature>
<dbReference type="CDD" id="cd14814">
    <property type="entry name" value="Peptidase_M15"/>
    <property type="match status" value="1"/>
</dbReference>
<sequence length="325" mass="35268">MTVANGQLDTSDLAPIPAEFFTHGRTAYLRDDAAASFLRLAYGFQERFAKRLVAMSFYRPRADQVRIFLKNYYRYNGRRRPGTTDRSYNGSTYRLRAGMSPVASPGYSNHGLAITADFNSGVQTRGSDEHAWMLAEGVKYGWDWTEGKRIGEPWHWTYMPAKDRMKSAPAASAGSAAKPPVLIPTTAPAVGDVATAQQHLLELGYQPGPVDGSLGDATRAAVTQFQTDQGLAADGVPGPDTRKALADIMAKIDDLIAIATENQKRITRVLDAVENGKAGTRSDGTLVKLIKDQHKETLGIIAPGQKGVRTDGSLVNVIKTEARKG</sequence>
<dbReference type="InterPro" id="IPR009045">
    <property type="entry name" value="Zn_M74/Hedgehog-like"/>
</dbReference>
<reference evidence="4" key="1">
    <citation type="journal article" date="2019" name="Int. J. Syst. Evol. Microbiol.">
        <title>The Global Catalogue of Microorganisms (GCM) 10K type strain sequencing project: providing services to taxonomists for standard genome sequencing and annotation.</title>
        <authorList>
            <consortium name="The Broad Institute Genomics Platform"/>
            <consortium name="The Broad Institute Genome Sequencing Center for Infectious Disease"/>
            <person name="Wu L."/>
            <person name="Ma J."/>
        </authorList>
    </citation>
    <scope>NUCLEOTIDE SEQUENCE [LARGE SCALE GENOMIC DNA]</scope>
    <source>
        <strain evidence="4">JCM 11650</strain>
    </source>
</reference>
<dbReference type="Proteomes" id="UP001597280">
    <property type="component" value="Unassembled WGS sequence"/>
</dbReference>
<proteinExistence type="predicted"/>
<dbReference type="SUPFAM" id="SSF47090">
    <property type="entry name" value="PGBD-like"/>
    <property type="match status" value="1"/>
</dbReference>
<dbReference type="InterPro" id="IPR002477">
    <property type="entry name" value="Peptidoglycan-bd-like"/>
</dbReference>
<dbReference type="RefSeq" id="WP_343904265.1">
    <property type="nucleotide sequence ID" value="NZ_BAAAIS010000002.1"/>
</dbReference>
<dbReference type="InterPro" id="IPR036366">
    <property type="entry name" value="PGBDSf"/>
</dbReference>
<organism evidence="3 4">
    <name type="scientific">Brachybacterium rhamnosum</name>
    <dbReference type="NCBI Taxonomy" id="173361"/>
    <lineage>
        <taxon>Bacteria</taxon>
        <taxon>Bacillati</taxon>
        <taxon>Actinomycetota</taxon>
        <taxon>Actinomycetes</taxon>
        <taxon>Micrococcales</taxon>
        <taxon>Dermabacteraceae</taxon>
        <taxon>Brachybacterium</taxon>
    </lineage>
</organism>
<evidence type="ECO:0000259" key="1">
    <source>
        <dbReference type="Pfam" id="PF01471"/>
    </source>
</evidence>
<name>A0ABW4PXL3_9MICO</name>
<dbReference type="Gene3D" id="1.10.101.10">
    <property type="entry name" value="PGBD-like superfamily/PGBD"/>
    <property type="match status" value="1"/>
</dbReference>
<accession>A0ABW4PXL3</accession>
<evidence type="ECO:0000313" key="3">
    <source>
        <dbReference type="EMBL" id="MFD1835054.1"/>
    </source>
</evidence>
<protein>
    <submittedName>
        <fullName evidence="3">Peptidoglycan-binding protein</fullName>
    </submittedName>
</protein>